<feature type="domain" description="TadE-like" evidence="2">
    <location>
        <begin position="11"/>
        <end position="53"/>
    </location>
</feature>
<keyword evidence="1" id="KW-1133">Transmembrane helix</keyword>
<dbReference type="Pfam" id="PF07811">
    <property type="entry name" value="TadE"/>
    <property type="match status" value="1"/>
</dbReference>
<evidence type="ECO:0000313" key="4">
    <source>
        <dbReference type="Proteomes" id="UP000217289"/>
    </source>
</evidence>
<accession>A0A250IE76</accession>
<dbReference type="Proteomes" id="UP000217289">
    <property type="component" value="Chromosome"/>
</dbReference>
<keyword evidence="4" id="KW-1185">Reference proteome</keyword>
<keyword evidence="1" id="KW-0472">Membrane</keyword>
<proteinExistence type="predicted"/>
<feature type="transmembrane region" description="Helical" evidence="1">
    <location>
        <begin position="20"/>
        <end position="40"/>
    </location>
</feature>
<dbReference type="KEGG" id="mbd:MEBOL_002912"/>
<dbReference type="EMBL" id="CP022163">
    <property type="protein sequence ID" value="ATB29462.1"/>
    <property type="molecule type" value="Genomic_DNA"/>
</dbReference>
<organism evidence="3 4">
    <name type="scientific">Melittangium boletus DSM 14713</name>
    <dbReference type="NCBI Taxonomy" id="1294270"/>
    <lineage>
        <taxon>Bacteria</taxon>
        <taxon>Pseudomonadati</taxon>
        <taxon>Myxococcota</taxon>
        <taxon>Myxococcia</taxon>
        <taxon>Myxococcales</taxon>
        <taxon>Cystobacterineae</taxon>
        <taxon>Archangiaceae</taxon>
        <taxon>Melittangium</taxon>
    </lineage>
</organism>
<gene>
    <name evidence="3" type="ORF">MEBOL_002912</name>
</gene>
<protein>
    <recommendedName>
        <fullName evidence="2">TadE-like domain-containing protein</fullName>
    </recommendedName>
</protein>
<evidence type="ECO:0000259" key="2">
    <source>
        <dbReference type="Pfam" id="PF07811"/>
    </source>
</evidence>
<evidence type="ECO:0000256" key="1">
    <source>
        <dbReference type="SAM" id="Phobius"/>
    </source>
</evidence>
<sequence>MWGRVGGRESGQVAVETALIIPLYVFLILGILQLGLIAQARVMAKYAAYRAVRVGAMHNASVKAMEAAALFHLMPVLTDSQGKRILPNDSSTSAITKYARLLTENSLGVGQMVKIVICGPTDGELSGTGGQALAAGYQSALHSRGSRNEVDFDDPRLMISEDPDMDPQTGAGMRQYNRLRLRAQLQLLYRMPIPFANWIITRTYIGATLPSVLMMTQKGVPNKASTATQASTVRTLEAARVYTIPINVSYAMRMQSNIFLSKFALPKTNECIHYKP</sequence>
<dbReference type="InterPro" id="IPR012495">
    <property type="entry name" value="TadE-like_dom"/>
</dbReference>
<name>A0A250IE76_9BACT</name>
<evidence type="ECO:0000313" key="3">
    <source>
        <dbReference type="EMBL" id="ATB29462.1"/>
    </source>
</evidence>
<reference evidence="3 4" key="1">
    <citation type="submission" date="2017-06" db="EMBL/GenBank/DDBJ databases">
        <authorList>
            <person name="Kim H.J."/>
            <person name="Triplett B.A."/>
        </authorList>
    </citation>
    <scope>NUCLEOTIDE SEQUENCE [LARGE SCALE GENOMIC DNA]</scope>
    <source>
        <strain evidence="3 4">DSM 14713</strain>
    </source>
</reference>
<dbReference type="AlphaFoldDB" id="A0A250IE76"/>
<keyword evidence="1" id="KW-0812">Transmembrane</keyword>